<dbReference type="AlphaFoldDB" id="A0A6F8Y820"/>
<protein>
    <submittedName>
        <fullName evidence="1">Uncharacterized protein</fullName>
    </submittedName>
</protein>
<dbReference type="KEGG" id="pfla:Pflav_086720"/>
<evidence type="ECO:0000313" key="1">
    <source>
        <dbReference type="EMBL" id="BCB82262.1"/>
    </source>
</evidence>
<organism evidence="1 2">
    <name type="scientific">Phytohabitans flavus</name>
    <dbReference type="NCBI Taxonomy" id="1076124"/>
    <lineage>
        <taxon>Bacteria</taxon>
        <taxon>Bacillati</taxon>
        <taxon>Actinomycetota</taxon>
        <taxon>Actinomycetes</taxon>
        <taxon>Micromonosporales</taxon>
        <taxon>Micromonosporaceae</taxon>
    </lineage>
</organism>
<accession>A0A6F8Y820</accession>
<proteinExistence type="predicted"/>
<keyword evidence="2" id="KW-1185">Reference proteome</keyword>
<dbReference type="EMBL" id="AP022870">
    <property type="protein sequence ID" value="BCB82262.1"/>
    <property type="molecule type" value="Genomic_DNA"/>
</dbReference>
<reference evidence="1 2" key="1">
    <citation type="submission" date="2020-03" db="EMBL/GenBank/DDBJ databases">
        <title>Whole genome shotgun sequence of Phytohabitans flavus NBRC 107702.</title>
        <authorList>
            <person name="Komaki H."/>
            <person name="Tamura T."/>
        </authorList>
    </citation>
    <scope>NUCLEOTIDE SEQUENCE [LARGE SCALE GENOMIC DNA]</scope>
    <source>
        <strain evidence="1 2">NBRC 107702</strain>
    </source>
</reference>
<reference evidence="1 2" key="2">
    <citation type="submission" date="2020-03" db="EMBL/GenBank/DDBJ databases">
        <authorList>
            <person name="Ichikawa N."/>
            <person name="Kimura A."/>
            <person name="Kitahashi Y."/>
            <person name="Uohara A."/>
        </authorList>
    </citation>
    <scope>NUCLEOTIDE SEQUENCE [LARGE SCALE GENOMIC DNA]</scope>
    <source>
        <strain evidence="1 2">NBRC 107702</strain>
    </source>
</reference>
<sequence length="84" mass="9306">MRGDPLRHLGSTERIEVEKSLDRTALGLAELPHGHRQHICQPICNPPGANPPDMRQMQQRFSLAPQTLTVVTVSAHSMTAMLRA</sequence>
<evidence type="ECO:0000313" key="2">
    <source>
        <dbReference type="Proteomes" id="UP000502508"/>
    </source>
</evidence>
<gene>
    <name evidence="1" type="ORF">Pflav_086720</name>
</gene>
<name>A0A6F8Y820_9ACTN</name>
<dbReference type="Proteomes" id="UP000502508">
    <property type="component" value="Chromosome"/>
</dbReference>